<feature type="repeat" description="ANK" evidence="3">
    <location>
        <begin position="582"/>
        <end position="602"/>
    </location>
</feature>
<keyword evidence="1" id="KW-0677">Repeat</keyword>
<sequence length="637" mass="71073">MRSNVFAAAALVATAFCKEQSLEFSDVMTSEAQMHNAIAQLSRNLTLLQGSLPYWSKETSEYSCFSLAFWEGFRVEFHERIDFLTHDQVIDIANNRSVRFRGLNVTVFTKRQVLRRVRNEQETAVSAGSEKSKVTIDSTTDGWSMGAQLTAGHFQPVGLLFAQTGVTVSSTYSNHTTTGTQYSVVERSNFNCLPGYNCRSEAWTSYVKLSGPCVGRPKVVCNSEVIYPCDYRTPESWQRHVPRRWQCAQMTKYWKKACLPTRYCEVVTPIVDEDGKPIVTEVFSSHPIPNFHPRPQITEYKAGVFTLGSDNYIYDPSRQRDKYWNKDLGWHRNKAYPNLDDDVAKFVHKRPTLLKFRDGCYELKSIEWYCPSHDEETRYLAAAEVGGVTKSPYGKPTAPTPTVEDMASCLEATAAKVSAETDDSVTVSELVEEYLRLYSTLGKLETNNQTQLAWAVANKHASMVSFLLLSSSVDPNAEDAAGRTALSRAVGNGNIDMTKLLLTSPRVSITIPDKKGRTPLFWAAAKGRTEIAKLLLAAEAEPTATDNKGRTPLLVAAVNGHKDVVALLLSLTAVDANVGDSEGRTPLSWAQRKGHADVVELLSSRRDLAGRHDDRGNLTGLYDNYTLYRRLPRRRGS</sequence>
<dbReference type="PANTHER" id="PTHR24201">
    <property type="entry name" value="ANK_REP_REGION DOMAIN-CONTAINING PROTEIN"/>
    <property type="match status" value="1"/>
</dbReference>
<evidence type="ECO:0000256" key="2">
    <source>
        <dbReference type="ARBA" id="ARBA00023043"/>
    </source>
</evidence>
<dbReference type="AlphaFoldDB" id="A0A2C5ZLW1"/>
<proteinExistence type="predicted"/>
<dbReference type="Proteomes" id="UP000226431">
    <property type="component" value="Unassembled WGS sequence"/>
</dbReference>
<keyword evidence="2 3" id="KW-0040">ANK repeat</keyword>
<dbReference type="InterPro" id="IPR002110">
    <property type="entry name" value="Ankyrin_rpt"/>
</dbReference>
<evidence type="ECO:0000256" key="3">
    <source>
        <dbReference type="PROSITE-ProRule" id="PRU00023"/>
    </source>
</evidence>
<dbReference type="SMART" id="SM00248">
    <property type="entry name" value="ANK"/>
    <property type="match status" value="5"/>
</dbReference>
<accession>A0A2C5ZLW1</accession>
<dbReference type="Gene3D" id="1.25.40.20">
    <property type="entry name" value="Ankyrin repeat-containing domain"/>
    <property type="match status" value="1"/>
</dbReference>
<protein>
    <submittedName>
        <fullName evidence="4">Uncharacterized protein</fullName>
    </submittedName>
</protein>
<dbReference type="EMBL" id="NJES01000020">
    <property type="protein sequence ID" value="PHH80301.1"/>
    <property type="molecule type" value="Genomic_DNA"/>
</dbReference>
<dbReference type="InterPro" id="IPR050776">
    <property type="entry name" value="Ank_Repeat/CDKN_Inhibitor"/>
</dbReference>
<dbReference type="PROSITE" id="PS50088">
    <property type="entry name" value="ANK_REPEAT"/>
    <property type="match status" value="3"/>
</dbReference>
<dbReference type="InterPro" id="IPR036770">
    <property type="entry name" value="Ankyrin_rpt-contain_sf"/>
</dbReference>
<name>A0A2C5ZLW1_9HYPO</name>
<evidence type="ECO:0000313" key="5">
    <source>
        <dbReference type="Proteomes" id="UP000226431"/>
    </source>
</evidence>
<feature type="repeat" description="ANK" evidence="3">
    <location>
        <begin position="515"/>
        <end position="547"/>
    </location>
</feature>
<dbReference type="Pfam" id="PF12796">
    <property type="entry name" value="Ank_2"/>
    <property type="match status" value="1"/>
</dbReference>
<organism evidence="4 5">
    <name type="scientific">Ophiocordyceps camponoti-rufipedis</name>
    <dbReference type="NCBI Taxonomy" id="2004952"/>
    <lineage>
        <taxon>Eukaryota</taxon>
        <taxon>Fungi</taxon>
        <taxon>Dikarya</taxon>
        <taxon>Ascomycota</taxon>
        <taxon>Pezizomycotina</taxon>
        <taxon>Sordariomycetes</taxon>
        <taxon>Hypocreomycetidae</taxon>
        <taxon>Hypocreales</taxon>
        <taxon>Ophiocordycipitaceae</taxon>
        <taxon>Ophiocordyceps</taxon>
    </lineage>
</organism>
<dbReference type="OrthoDB" id="4910267at2759"/>
<dbReference type="PROSITE" id="PS50297">
    <property type="entry name" value="ANK_REP_REGION"/>
    <property type="match status" value="3"/>
</dbReference>
<dbReference type="Pfam" id="PF13637">
    <property type="entry name" value="Ank_4"/>
    <property type="match status" value="1"/>
</dbReference>
<evidence type="ECO:0000313" key="4">
    <source>
        <dbReference type="EMBL" id="PHH80301.1"/>
    </source>
</evidence>
<keyword evidence="5" id="KW-1185">Reference proteome</keyword>
<gene>
    <name evidence="4" type="ORF">CDD80_2142</name>
</gene>
<dbReference type="STRING" id="2004952.A0A2C5ZLW1"/>
<feature type="repeat" description="ANK" evidence="3">
    <location>
        <begin position="548"/>
        <end position="570"/>
    </location>
</feature>
<evidence type="ECO:0000256" key="1">
    <source>
        <dbReference type="ARBA" id="ARBA00022737"/>
    </source>
</evidence>
<comment type="caution">
    <text evidence="4">The sequence shown here is derived from an EMBL/GenBank/DDBJ whole genome shotgun (WGS) entry which is preliminary data.</text>
</comment>
<dbReference type="SUPFAM" id="SSF48403">
    <property type="entry name" value="Ankyrin repeat"/>
    <property type="match status" value="1"/>
</dbReference>
<reference evidence="4 5" key="1">
    <citation type="submission" date="2017-06" db="EMBL/GenBank/DDBJ databases">
        <title>Ant-infecting Ophiocordyceps genomes reveal a high diversity of potential behavioral manipulation genes and a possible major role for enterotoxins.</title>
        <authorList>
            <person name="De Bekker C."/>
            <person name="Evans H.C."/>
            <person name="Brachmann A."/>
            <person name="Hughes D.P."/>
        </authorList>
    </citation>
    <scope>NUCLEOTIDE SEQUENCE [LARGE SCALE GENOMIC DNA]</scope>
    <source>
        <strain evidence="4 5">Map16</strain>
    </source>
</reference>